<keyword evidence="11" id="KW-0175">Coiled coil</keyword>
<keyword evidence="8 10" id="KW-0539">Nucleus</keyword>
<evidence type="ECO:0000256" key="2">
    <source>
        <dbReference type="ARBA" id="ARBA00005770"/>
    </source>
</evidence>
<dbReference type="Proteomes" id="UP000326924">
    <property type="component" value="Unassembled WGS sequence"/>
</dbReference>
<dbReference type="GO" id="GO:0003712">
    <property type="term" value="F:transcription coregulator activity"/>
    <property type="evidence" value="ECO:0007669"/>
    <property type="project" value="TreeGrafter"/>
</dbReference>
<evidence type="ECO:0000256" key="9">
    <source>
        <dbReference type="ARBA" id="ARBA00025687"/>
    </source>
</evidence>
<feature type="coiled-coil region" evidence="11">
    <location>
        <begin position="86"/>
        <end position="131"/>
    </location>
</feature>
<organism evidence="12 13">
    <name type="scientific">Sphaerosporella brunnea</name>
    <dbReference type="NCBI Taxonomy" id="1250544"/>
    <lineage>
        <taxon>Eukaryota</taxon>
        <taxon>Fungi</taxon>
        <taxon>Dikarya</taxon>
        <taxon>Ascomycota</taxon>
        <taxon>Pezizomycotina</taxon>
        <taxon>Pezizomycetes</taxon>
        <taxon>Pezizales</taxon>
        <taxon>Pyronemataceae</taxon>
        <taxon>Sphaerosporella</taxon>
    </lineage>
</organism>
<comment type="caution">
    <text evidence="12">The sequence shown here is derived from an EMBL/GenBank/DDBJ whole genome shotgun (WGS) entry which is preliminary data.</text>
</comment>
<evidence type="ECO:0000256" key="8">
    <source>
        <dbReference type="ARBA" id="ARBA00023242"/>
    </source>
</evidence>
<comment type="subcellular location">
    <subcellularLocation>
        <location evidence="1 10">Nucleus</location>
    </subcellularLocation>
</comment>
<evidence type="ECO:0000313" key="12">
    <source>
        <dbReference type="EMBL" id="KAA8906632.1"/>
    </source>
</evidence>
<dbReference type="FunCoup" id="A0A5J5EX42">
    <property type="interactions" value="293"/>
</dbReference>
<name>A0A5J5EX42_9PEZI</name>
<comment type="function">
    <text evidence="9 10">Component of the Mediator complex, a coactivator involved in the regulated transcription of nearly all RNA polymerase II-dependent genes. Mediator functions as a bridge to convey information from gene-specific regulatory proteins to the basal RNA polymerase II transcription machinery. Mediator is recruited to promoters by direct interactions with regulatory proteins and serves as a scaffold for the assembly of a functional preinitiation complex with RNA polymerase II and the general transcription factors.</text>
</comment>
<evidence type="ECO:0000256" key="3">
    <source>
        <dbReference type="ARBA" id="ARBA00011837"/>
    </source>
</evidence>
<protein>
    <recommendedName>
        <fullName evidence="4 10">Mediator of RNA polymerase II transcription subunit 21</fullName>
    </recommendedName>
</protein>
<comment type="subunit">
    <text evidence="3 10">Component of the Mediator complex.</text>
</comment>
<keyword evidence="5 10" id="KW-0805">Transcription regulation</keyword>
<keyword evidence="13" id="KW-1185">Reference proteome</keyword>
<dbReference type="AlphaFoldDB" id="A0A5J5EX42"/>
<dbReference type="SUPFAM" id="SSF140718">
    <property type="entry name" value="Mediator hinge subcomplex-like"/>
    <property type="match status" value="1"/>
</dbReference>
<dbReference type="PANTHER" id="PTHR13381">
    <property type="entry name" value="RNA POLYMERASE II HOLOENZYME COMPONENT SRB7"/>
    <property type="match status" value="1"/>
</dbReference>
<dbReference type="GO" id="GO:0016592">
    <property type="term" value="C:mediator complex"/>
    <property type="evidence" value="ECO:0007669"/>
    <property type="project" value="UniProtKB-UniRule"/>
</dbReference>
<evidence type="ECO:0000256" key="11">
    <source>
        <dbReference type="SAM" id="Coils"/>
    </source>
</evidence>
<dbReference type="InterPro" id="IPR037212">
    <property type="entry name" value="Med7/Med21-like"/>
</dbReference>
<sequence length="131" mass="15068">MADRLTQLQDSVDQIATQFFSALRYVSTHHDAEPVGSEARMVDEGRTVDSPEVFEAAMNELARDLIVKSKQIEYLVTTLPGIGVSEDEQHQRLRYLEERLKEAEAERVASVREKERAREKLEEVIVNLRRV</sequence>
<evidence type="ECO:0000256" key="7">
    <source>
        <dbReference type="ARBA" id="ARBA00023163"/>
    </source>
</evidence>
<dbReference type="Gene3D" id="6.10.280.10">
    <property type="entry name" value="Mediator complex, subunit Med21"/>
    <property type="match status" value="1"/>
</dbReference>
<keyword evidence="7 10" id="KW-0804">Transcription</keyword>
<evidence type="ECO:0000256" key="6">
    <source>
        <dbReference type="ARBA" id="ARBA00023159"/>
    </source>
</evidence>
<reference evidence="12 13" key="1">
    <citation type="submission" date="2019-09" db="EMBL/GenBank/DDBJ databases">
        <title>Draft genome of the ectomycorrhizal ascomycete Sphaerosporella brunnea.</title>
        <authorList>
            <consortium name="DOE Joint Genome Institute"/>
            <person name="Benucci G.M."/>
            <person name="Marozzi G."/>
            <person name="Antonielli L."/>
            <person name="Sanchez S."/>
            <person name="Marco P."/>
            <person name="Wang X."/>
            <person name="Falini L.B."/>
            <person name="Barry K."/>
            <person name="Haridas S."/>
            <person name="Lipzen A."/>
            <person name="Labutti K."/>
            <person name="Grigoriev I.V."/>
            <person name="Murat C."/>
            <person name="Martin F."/>
            <person name="Albertini E."/>
            <person name="Donnini D."/>
            <person name="Bonito G."/>
        </authorList>
    </citation>
    <scope>NUCLEOTIDE SEQUENCE [LARGE SCALE GENOMIC DNA]</scope>
    <source>
        <strain evidence="12 13">Sb_GMNB300</strain>
    </source>
</reference>
<dbReference type="InParanoid" id="A0A5J5EX42"/>
<dbReference type="EMBL" id="VXIS01000087">
    <property type="protein sequence ID" value="KAA8906632.1"/>
    <property type="molecule type" value="Genomic_DNA"/>
</dbReference>
<evidence type="ECO:0000256" key="5">
    <source>
        <dbReference type="ARBA" id="ARBA00023015"/>
    </source>
</evidence>
<evidence type="ECO:0000256" key="1">
    <source>
        <dbReference type="ARBA" id="ARBA00004123"/>
    </source>
</evidence>
<keyword evidence="6 10" id="KW-0010">Activator</keyword>
<comment type="similarity">
    <text evidence="2 10">Belongs to the Mediator complex subunit 21 family.</text>
</comment>
<dbReference type="OrthoDB" id="526653at2759"/>
<gene>
    <name evidence="12" type="ORF">FN846DRAFT_948164</name>
</gene>
<proteinExistence type="inferred from homology"/>
<evidence type="ECO:0000256" key="10">
    <source>
        <dbReference type="RuleBase" id="RU366036"/>
    </source>
</evidence>
<dbReference type="PANTHER" id="PTHR13381:SF0">
    <property type="entry name" value="MEDIATOR OF RNA POLYMERASE II TRANSCRIPTION SUBUNIT 21"/>
    <property type="match status" value="1"/>
</dbReference>
<accession>A0A5J5EX42</accession>
<evidence type="ECO:0000313" key="13">
    <source>
        <dbReference type="Proteomes" id="UP000326924"/>
    </source>
</evidence>
<evidence type="ECO:0000256" key="4">
    <source>
        <dbReference type="ARBA" id="ARBA00019691"/>
    </source>
</evidence>
<dbReference type="Pfam" id="PF11221">
    <property type="entry name" value="Med21"/>
    <property type="match status" value="1"/>
</dbReference>
<dbReference type="GO" id="GO:0006357">
    <property type="term" value="P:regulation of transcription by RNA polymerase II"/>
    <property type="evidence" value="ECO:0007669"/>
    <property type="project" value="TreeGrafter"/>
</dbReference>
<dbReference type="InterPro" id="IPR021384">
    <property type="entry name" value="Mediator_Med21"/>
</dbReference>